<comment type="caution">
    <text evidence="1">The sequence shown here is derived from an EMBL/GenBank/DDBJ whole genome shotgun (WGS) entry which is preliminary data.</text>
</comment>
<keyword evidence="2" id="KW-1185">Reference proteome</keyword>
<evidence type="ECO:0000313" key="2">
    <source>
        <dbReference type="Proteomes" id="UP000247922"/>
    </source>
</evidence>
<name>A0A2V3WJD5_9BACI</name>
<dbReference type="AlphaFoldDB" id="A0A2V3WJD5"/>
<sequence length="92" mass="10871">MLQLSIYHKEKSIKNNQIHIDHVDNQLTFSDGYLYAPTKTIPSDSIRDVNFRWLSKDTYTLHLYLPSGVYTFLTRQNPRSFIRELKEATHLS</sequence>
<dbReference type="Proteomes" id="UP000247922">
    <property type="component" value="Unassembled WGS sequence"/>
</dbReference>
<proteinExistence type="predicted"/>
<organism evidence="1 2">
    <name type="scientific">Streptohalobacillus salinus</name>
    <dbReference type="NCBI Taxonomy" id="621096"/>
    <lineage>
        <taxon>Bacteria</taxon>
        <taxon>Bacillati</taxon>
        <taxon>Bacillota</taxon>
        <taxon>Bacilli</taxon>
        <taxon>Bacillales</taxon>
        <taxon>Bacillaceae</taxon>
        <taxon>Streptohalobacillus</taxon>
    </lineage>
</organism>
<dbReference type="RefSeq" id="WP_110250533.1">
    <property type="nucleotide sequence ID" value="NZ_QJJR01000002.1"/>
</dbReference>
<dbReference type="EMBL" id="QJJR01000002">
    <property type="protein sequence ID" value="PXW92658.1"/>
    <property type="molecule type" value="Genomic_DNA"/>
</dbReference>
<gene>
    <name evidence="1" type="ORF">DES38_102242</name>
</gene>
<accession>A0A2V3WJD5</accession>
<reference evidence="1 2" key="1">
    <citation type="submission" date="2018-05" db="EMBL/GenBank/DDBJ databases">
        <title>Genomic Encyclopedia of Type Strains, Phase IV (KMG-IV): sequencing the most valuable type-strain genomes for metagenomic binning, comparative biology and taxonomic classification.</title>
        <authorList>
            <person name="Goeker M."/>
        </authorList>
    </citation>
    <scope>NUCLEOTIDE SEQUENCE [LARGE SCALE GENOMIC DNA]</scope>
    <source>
        <strain evidence="1 2">DSM 22440</strain>
    </source>
</reference>
<protein>
    <submittedName>
        <fullName evidence="1">Uncharacterized protein</fullName>
    </submittedName>
</protein>
<evidence type="ECO:0000313" key="1">
    <source>
        <dbReference type="EMBL" id="PXW92658.1"/>
    </source>
</evidence>